<proteinExistence type="predicted"/>
<evidence type="ECO:0000313" key="1">
    <source>
        <dbReference type="EMBL" id="KAJ9095074.1"/>
    </source>
</evidence>
<dbReference type="EMBL" id="JASBWS010000130">
    <property type="protein sequence ID" value="KAJ9095074.1"/>
    <property type="molecule type" value="Genomic_DNA"/>
</dbReference>
<reference evidence="1" key="1">
    <citation type="submission" date="2023-04" db="EMBL/GenBank/DDBJ databases">
        <title>Draft Genome sequencing of Naganishia species isolated from polar environments using Oxford Nanopore Technology.</title>
        <authorList>
            <person name="Leo P."/>
            <person name="Venkateswaran K."/>
        </authorList>
    </citation>
    <scope>NUCLEOTIDE SEQUENCE</scope>
    <source>
        <strain evidence="1">MNA-CCFEE 5262</strain>
    </source>
</reference>
<evidence type="ECO:0000313" key="2">
    <source>
        <dbReference type="Proteomes" id="UP001230649"/>
    </source>
</evidence>
<gene>
    <name evidence="1" type="ORF">QFC20_006762</name>
</gene>
<accession>A0ACC2V7B7</accession>
<protein>
    <submittedName>
        <fullName evidence="1">Uncharacterized protein</fullName>
    </submittedName>
</protein>
<keyword evidence="2" id="KW-1185">Reference proteome</keyword>
<comment type="caution">
    <text evidence="1">The sequence shown here is derived from an EMBL/GenBank/DDBJ whole genome shotgun (WGS) entry which is preliminary data.</text>
</comment>
<sequence length="395" mass="43238">MARKEASVLHHLHEEEPGPPNSPPIDGRRYILDCLALVDETAIECPPATSLYDLSRPSSAANTPTGTNTQIASGSAMARTSTEGCSSAGGNVRAVYTPSAAYRRSSVTAAMLRQLGRSAERKPPSNNTIHRPVLLLPFYASGSMATFLKTQGDGVDIGLWSTWFRQGLAALAWCKRKGVLHNDIKLDDDLSLKLGDFGSALRIEGQRPPNDGIGLGTVSYSSPEIVDPSPERTFSFPSDMFSFGVTMRQCMTGREPYEGLRAVEMMYHVRKGNYWEFQTRHAMGLGDLSPVARLESEGIRRAESLRQPVRKRQHRPSLARTPSSDIILRRTDETIPDSTTVASGQSPVFTEDGPTTETQDLEQAREVWLKRMVDPDPAKRPTPEELLAAVIACAG</sequence>
<dbReference type="Proteomes" id="UP001230649">
    <property type="component" value="Unassembled WGS sequence"/>
</dbReference>
<name>A0ACC2V7B7_9TREE</name>
<organism evidence="1 2">
    <name type="scientific">Naganishia adeliensis</name>
    <dbReference type="NCBI Taxonomy" id="92952"/>
    <lineage>
        <taxon>Eukaryota</taxon>
        <taxon>Fungi</taxon>
        <taxon>Dikarya</taxon>
        <taxon>Basidiomycota</taxon>
        <taxon>Agaricomycotina</taxon>
        <taxon>Tremellomycetes</taxon>
        <taxon>Filobasidiales</taxon>
        <taxon>Filobasidiaceae</taxon>
        <taxon>Naganishia</taxon>
    </lineage>
</organism>